<dbReference type="GO" id="GO:0016740">
    <property type="term" value="F:transferase activity"/>
    <property type="evidence" value="ECO:0007669"/>
    <property type="project" value="UniProtKB-KW"/>
</dbReference>
<comment type="caution">
    <text evidence="1">The sequence shown here is derived from an EMBL/GenBank/DDBJ whole genome shotgun (WGS) entry which is preliminary data.</text>
</comment>
<dbReference type="Proteomes" id="UP000270224">
    <property type="component" value="Unassembled WGS sequence"/>
</dbReference>
<organism evidence="1 2">
    <name type="scientific">Kaistella daneshvariae</name>
    <dbReference type="NCBI Taxonomy" id="2487074"/>
    <lineage>
        <taxon>Bacteria</taxon>
        <taxon>Pseudomonadati</taxon>
        <taxon>Bacteroidota</taxon>
        <taxon>Flavobacteriia</taxon>
        <taxon>Flavobacteriales</taxon>
        <taxon>Weeksellaceae</taxon>
        <taxon>Chryseobacterium group</taxon>
        <taxon>Kaistella</taxon>
    </lineage>
</organism>
<gene>
    <name evidence="1" type="ORF">EGI11_03320</name>
</gene>
<evidence type="ECO:0000313" key="2">
    <source>
        <dbReference type="Proteomes" id="UP000270224"/>
    </source>
</evidence>
<sequence>MARTIDTIFTDLVAKKESDINLATLNSTSKTAIWRLWLYIMAYCAWVLETIFDEHKAEVSNILAQLKPHTTRWYRNKALDFQFGFALIQDTDIFDNTEKTEEQIETSKIIKYAAVTEAVSESRLIIKIATEVNGKLAPIQPGEKAAFDAYVAEYKDAGVRVTVINYLPDILQLRLKIYYDPLLLTADGFSILNPSRKPVDEALKEFMKELPFDGELILASLIDKLQKTEGVKIPHLVNAATKWIDSDGNAYGNFENISVSQIPVSGYFEIEDFLNIEYIAKV</sequence>
<name>A0A3N0WYQ5_9FLAO</name>
<dbReference type="RefSeq" id="WP_123265054.1">
    <property type="nucleotide sequence ID" value="NZ_RJUG01000002.1"/>
</dbReference>
<keyword evidence="1" id="KW-0808">Transferase</keyword>
<accession>A0A3N0WYQ5</accession>
<dbReference type="AlphaFoldDB" id="A0A3N0WYQ5"/>
<evidence type="ECO:0000313" key="1">
    <source>
        <dbReference type="EMBL" id="ROI09801.1"/>
    </source>
</evidence>
<dbReference type="EMBL" id="RJUG01000002">
    <property type="protein sequence ID" value="ROI09801.1"/>
    <property type="molecule type" value="Genomic_DNA"/>
</dbReference>
<protein>
    <submittedName>
        <fullName evidence="1">Nucleotidyltransferase</fullName>
    </submittedName>
</protein>
<proteinExistence type="predicted"/>
<reference evidence="2" key="1">
    <citation type="submission" date="2018-11" db="EMBL/GenBank/DDBJ databases">
        <title>Proposal to divide the Flavobacteriaceae and reorganize its genera based on Amino Acid Identity values calculated from whole genome sequences.</title>
        <authorList>
            <person name="Nicholson A.C."/>
            <person name="Gulvik C.A."/>
            <person name="Whitney A.M."/>
            <person name="Humrighouse B.W."/>
            <person name="Bell M."/>
            <person name="Holmens B."/>
            <person name="Steigerwalt A."/>
            <person name="Villarma A."/>
            <person name="Sheth M."/>
            <person name="Batra D."/>
            <person name="Pryor J."/>
            <person name="Bernardet J.-F."/>
            <person name="Hugo C."/>
            <person name="Kampfer P."/>
            <person name="Newman J."/>
            <person name="Mcquiston J.R."/>
        </authorList>
    </citation>
    <scope>NUCLEOTIDE SEQUENCE [LARGE SCALE GENOMIC DNA]</scope>
    <source>
        <strain evidence="2">H3056</strain>
    </source>
</reference>
<dbReference type="OrthoDB" id="1053324at2"/>